<reference evidence="2 3" key="1">
    <citation type="submission" date="2015-12" db="EMBL/GenBank/DDBJ databases">
        <title>The genome of Folsomia candida.</title>
        <authorList>
            <person name="Faddeeva A."/>
            <person name="Derks M.F."/>
            <person name="Anvar Y."/>
            <person name="Smit S."/>
            <person name="Van Straalen N."/>
            <person name="Roelofs D."/>
        </authorList>
    </citation>
    <scope>NUCLEOTIDE SEQUENCE [LARGE SCALE GENOMIC DNA]</scope>
    <source>
        <strain evidence="2 3">VU population</strain>
        <tissue evidence="2">Whole body</tissue>
    </source>
</reference>
<feature type="region of interest" description="Disordered" evidence="1">
    <location>
        <begin position="563"/>
        <end position="607"/>
    </location>
</feature>
<feature type="region of interest" description="Disordered" evidence="1">
    <location>
        <begin position="14"/>
        <end position="93"/>
    </location>
</feature>
<evidence type="ECO:0000313" key="3">
    <source>
        <dbReference type="Proteomes" id="UP000198287"/>
    </source>
</evidence>
<feature type="compositionally biased region" description="Basic and acidic residues" evidence="1">
    <location>
        <begin position="43"/>
        <end position="66"/>
    </location>
</feature>
<dbReference type="Proteomes" id="UP000198287">
    <property type="component" value="Unassembled WGS sequence"/>
</dbReference>
<sequence>MFVWTLARTLSPSLQRTPRSHPEFQKFDYQPHRTSPKSPRISKKLDNQPHRTPRSHPEFQKFDYQPHRTSPKSPRISKNLTTNPIEHPGVTPNFKNLTTNPIGHPRSHPEFPKNLITNPIEHPEVTPNFKNLTTNPIGHPRSHPEFPKNLITNPIEHPGATPTFKNLTTNPPKQPGVTPTVSYQRYNPTNRSNIMSHSSQSAQSVSHLHPQICEPTAICNTIPTSLVWLVPTEQQCVFSLLPPVVQSISAMSINKKIFTVVEFKIDLGLSVVPTNWISSIGGIDLCPYPDPPPKDFYKLQSNKDSLPKDGWTNLEETKKTVAKLKRLLENKPIDSSDAEGVKRGRSSSTNFNIAAAPLAPAQPIFGVQTEINPSVDEINPGIDHLVDTNAENNSVTTNLEYHCLQVEPDPRLTELLNEFRKFQVESLRNQELLLERIHQLEKIVLNSLNSQQGAACSAKNTWSWPIKDEGELISVEVWLRDPTNYNYEVSVLSKIGGATVTKCVYNTLQWMISHELALTLRLTNKSGKISFGDKLIAKLIRDSVKRGNEDDDDATDSKINNHIGAWLRQSAERDKSRKKKNEINTAPDTEATSGEAGAGGAEENPGN</sequence>
<dbReference type="AlphaFoldDB" id="A0A226DRN0"/>
<organism evidence="2 3">
    <name type="scientific">Folsomia candida</name>
    <name type="common">Springtail</name>
    <dbReference type="NCBI Taxonomy" id="158441"/>
    <lineage>
        <taxon>Eukaryota</taxon>
        <taxon>Metazoa</taxon>
        <taxon>Ecdysozoa</taxon>
        <taxon>Arthropoda</taxon>
        <taxon>Hexapoda</taxon>
        <taxon>Collembola</taxon>
        <taxon>Entomobryomorpha</taxon>
        <taxon>Isotomoidea</taxon>
        <taxon>Isotomidae</taxon>
        <taxon>Proisotominae</taxon>
        <taxon>Folsomia</taxon>
    </lineage>
</organism>
<accession>A0A226DRN0</accession>
<keyword evidence="3" id="KW-1185">Reference proteome</keyword>
<dbReference type="EMBL" id="LNIX01000013">
    <property type="protein sequence ID" value="OXA47327.1"/>
    <property type="molecule type" value="Genomic_DNA"/>
</dbReference>
<protein>
    <submittedName>
        <fullName evidence="2">Uncharacterized protein</fullName>
    </submittedName>
</protein>
<feature type="compositionally biased region" description="Polar residues" evidence="1">
    <location>
        <begin position="67"/>
        <end position="84"/>
    </location>
</feature>
<gene>
    <name evidence="2" type="ORF">Fcan01_18059</name>
</gene>
<proteinExistence type="predicted"/>
<comment type="caution">
    <text evidence="2">The sequence shown here is derived from an EMBL/GenBank/DDBJ whole genome shotgun (WGS) entry which is preliminary data.</text>
</comment>
<dbReference type="OrthoDB" id="6784356at2759"/>
<evidence type="ECO:0000256" key="1">
    <source>
        <dbReference type="SAM" id="MobiDB-lite"/>
    </source>
</evidence>
<evidence type="ECO:0000313" key="2">
    <source>
        <dbReference type="EMBL" id="OXA47327.1"/>
    </source>
</evidence>
<name>A0A226DRN0_FOLCA</name>
<feature type="compositionally biased region" description="Basic and acidic residues" evidence="1">
    <location>
        <begin position="20"/>
        <end position="31"/>
    </location>
</feature>